<feature type="domain" description="HNH nuclease" evidence="2">
    <location>
        <begin position="57"/>
        <end position="99"/>
    </location>
</feature>
<organism evidence="3">
    <name type="scientific">Siphoviridae sp. ct37J14</name>
    <dbReference type="NCBI Taxonomy" id="2826280"/>
    <lineage>
        <taxon>Viruses</taxon>
        <taxon>Duplodnaviria</taxon>
        <taxon>Heunggongvirae</taxon>
        <taxon>Uroviricota</taxon>
        <taxon>Caudoviricetes</taxon>
    </lineage>
</organism>
<dbReference type="SMART" id="SM00497">
    <property type="entry name" value="IENR1"/>
    <property type="match status" value="1"/>
</dbReference>
<keyword evidence="3" id="KW-0378">Hydrolase</keyword>
<keyword evidence="3" id="KW-0255">Endonuclease</keyword>
<evidence type="ECO:0000259" key="1">
    <source>
        <dbReference type="Pfam" id="PF07463"/>
    </source>
</evidence>
<dbReference type="SUPFAM" id="SSF64496">
    <property type="entry name" value="DNA-binding domain of intron-encoded endonucleases"/>
    <property type="match status" value="1"/>
</dbReference>
<dbReference type="InterPro" id="IPR036388">
    <property type="entry name" value="WH-like_DNA-bd_sf"/>
</dbReference>
<evidence type="ECO:0000259" key="2">
    <source>
        <dbReference type="Pfam" id="PF13392"/>
    </source>
</evidence>
<accession>A0A8S5M186</accession>
<keyword evidence="3" id="KW-0540">Nuclease</keyword>
<dbReference type="InterPro" id="IPR044925">
    <property type="entry name" value="His-Me_finger_sf"/>
</dbReference>
<dbReference type="SUPFAM" id="SSF54060">
    <property type="entry name" value="His-Me finger endonucleases"/>
    <property type="match status" value="1"/>
</dbReference>
<dbReference type="GO" id="GO:0004519">
    <property type="term" value="F:endonuclease activity"/>
    <property type="evidence" value="ECO:0007669"/>
    <property type="project" value="UniProtKB-KW"/>
</dbReference>
<proteinExistence type="predicted"/>
<dbReference type="Gene3D" id="1.10.10.10">
    <property type="entry name" value="Winged helix-like DNA-binding domain superfamily/Winged helix DNA-binding domain"/>
    <property type="match status" value="1"/>
</dbReference>
<reference evidence="3" key="1">
    <citation type="journal article" date="2021" name="Proc. Natl. Acad. Sci. U.S.A.">
        <title>A Catalog of Tens of Thousands of Viruses from Human Metagenomes Reveals Hidden Associations with Chronic Diseases.</title>
        <authorList>
            <person name="Tisza M.J."/>
            <person name="Buck C.B."/>
        </authorList>
    </citation>
    <scope>NUCLEOTIDE SEQUENCE</scope>
    <source>
        <strain evidence="3">Ct37J14</strain>
    </source>
</reference>
<feature type="domain" description="NUMOD4" evidence="1">
    <location>
        <begin position="3"/>
        <end position="47"/>
    </location>
</feature>
<sequence length="165" mass="19690">MEEIWKDIHGYEGLYRISNFGQVYSVKRKKLLKLINSHHGYKRIRLYTNINEWKTFAVHRLVAQEFIPNPNNLPEVNHKDDDHSNNNVNNLEWCTRKYNVNYGNRTSKTYVPVIMFDKENNFVKEFTNQIEAEKETGIRQGSISNCCRGFSKTAGGYKWRYKYER</sequence>
<evidence type="ECO:0000313" key="3">
    <source>
        <dbReference type="EMBL" id="DAD75807.1"/>
    </source>
</evidence>
<dbReference type="Pfam" id="PF13392">
    <property type="entry name" value="HNH_3"/>
    <property type="match status" value="1"/>
</dbReference>
<dbReference type="Pfam" id="PF07463">
    <property type="entry name" value="NUMOD4"/>
    <property type="match status" value="1"/>
</dbReference>
<dbReference type="InterPro" id="IPR010902">
    <property type="entry name" value="NUMOD4"/>
</dbReference>
<dbReference type="Gene3D" id="3.90.75.20">
    <property type="match status" value="1"/>
</dbReference>
<dbReference type="GO" id="GO:0016788">
    <property type="term" value="F:hydrolase activity, acting on ester bonds"/>
    <property type="evidence" value="ECO:0007669"/>
    <property type="project" value="InterPro"/>
</dbReference>
<dbReference type="InterPro" id="IPR003615">
    <property type="entry name" value="HNH_nuc"/>
</dbReference>
<name>A0A8S5M186_9CAUD</name>
<dbReference type="InterPro" id="IPR003647">
    <property type="entry name" value="Intron_nuc_1_rpt"/>
</dbReference>
<dbReference type="EMBL" id="BK014790">
    <property type="protein sequence ID" value="DAD75807.1"/>
    <property type="molecule type" value="Genomic_DNA"/>
</dbReference>
<protein>
    <submittedName>
        <fullName evidence="3">Homing endonuclease</fullName>
    </submittedName>
</protein>